<feature type="transmembrane region" description="Helical" evidence="1">
    <location>
        <begin position="41"/>
        <end position="63"/>
    </location>
</feature>
<dbReference type="EMBL" id="MOXD01000001">
    <property type="protein sequence ID" value="OMQ26873.1"/>
    <property type="molecule type" value="Genomic_DNA"/>
</dbReference>
<dbReference type="AlphaFoldDB" id="A0A1S8CQH0"/>
<keyword evidence="1" id="KW-0812">Transmembrane</keyword>
<evidence type="ECO:0000313" key="3">
    <source>
        <dbReference type="Proteomes" id="UP000216021"/>
    </source>
</evidence>
<keyword evidence="1" id="KW-1133">Transmembrane helix</keyword>
<dbReference type="RefSeq" id="WP_076939916.1">
    <property type="nucleotide sequence ID" value="NZ_MOXD01000001.1"/>
</dbReference>
<reference evidence="2 3" key="1">
    <citation type="submission" date="2016-11" db="EMBL/GenBank/DDBJ databases">
        <title>Rahnella oryzae sp. nov., isolated from rice root.</title>
        <authorList>
            <person name="Zhang X.-X."/>
            <person name="Zhang J."/>
        </authorList>
    </citation>
    <scope>NUCLEOTIDE SEQUENCE [LARGE SCALE GENOMIC DNA]</scope>
    <source>
        <strain evidence="2 3">J11-6</strain>
    </source>
</reference>
<organism evidence="2 3">
    <name type="scientific">Serratia oryzae</name>
    <dbReference type="NCBI Taxonomy" id="2034155"/>
    <lineage>
        <taxon>Bacteria</taxon>
        <taxon>Pseudomonadati</taxon>
        <taxon>Pseudomonadota</taxon>
        <taxon>Gammaproteobacteria</taxon>
        <taxon>Enterobacterales</taxon>
        <taxon>Yersiniaceae</taxon>
        <taxon>Serratia</taxon>
    </lineage>
</organism>
<evidence type="ECO:0000313" key="2">
    <source>
        <dbReference type="EMBL" id="OMQ26873.1"/>
    </source>
</evidence>
<keyword evidence="3" id="KW-1185">Reference proteome</keyword>
<evidence type="ECO:0000256" key="1">
    <source>
        <dbReference type="SAM" id="Phobius"/>
    </source>
</evidence>
<name>A0A1S8CQH0_9GAMM</name>
<dbReference type="Proteomes" id="UP000216021">
    <property type="component" value="Unassembled WGS sequence"/>
</dbReference>
<dbReference type="STRING" id="2034155.BMI79_00655"/>
<proteinExistence type="predicted"/>
<accession>A0A1S8CQH0</accession>
<keyword evidence="1" id="KW-0472">Membrane</keyword>
<dbReference type="Pfam" id="PF19865">
    <property type="entry name" value="DUF6338"/>
    <property type="match status" value="1"/>
</dbReference>
<feature type="transmembrane region" description="Helical" evidence="1">
    <location>
        <begin position="6"/>
        <end position="29"/>
    </location>
</feature>
<dbReference type="InterPro" id="IPR045919">
    <property type="entry name" value="DUF6338"/>
</dbReference>
<feature type="transmembrane region" description="Helical" evidence="1">
    <location>
        <begin position="75"/>
        <end position="97"/>
    </location>
</feature>
<gene>
    <name evidence="2" type="ORF">BMI79_00655</name>
</gene>
<dbReference type="OrthoDB" id="6506297at2"/>
<protein>
    <submittedName>
        <fullName evidence="2">Uncharacterized protein</fullName>
    </submittedName>
</protein>
<comment type="caution">
    <text evidence="2">The sequence shown here is derived from an EMBL/GenBank/DDBJ whole genome shotgun (WGS) entry which is preliminary data.</text>
</comment>
<sequence length="199" mass="22609">MEILDLNKILIFMFFVIPGFISLKVYAVLIPSVNKTSSEQVIDAVAYSCINYAVWGLPFFYFYTNGYVDSESIIFYVYGFFLLFVFPSVNPGCLILLRKWDLVAKRLPHPTGKPWDYFFSLRLNCWVVVTLNDGSKIGGAYRGDAFASSAPEPEQIYLSEHWVVNGDGGFERSREDTLGILILSSDIRTVEFFKMTPTA</sequence>